<proteinExistence type="predicted"/>
<dbReference type="EMBL" id="AP024747">
    <property type="protein sequence ID" value="BCY25408.1"/>
    <property type="molecule type" value="Genomic_DNA"/>
</dbReference>
<gene>
    <name evidence="3" type="ORF">KB1_13980</name>
</gene>
<feature type="domain" description="DUF3097" evidence="2">
    <location>
        <begin position="41"/>
        <end position="98"/>
    </location>
</feature>
<sequence length="306" mass="33830">MSERLVVMAMRGNTVTTVIDPYSHDVLASGWRTSHMKKSVDVPLELDVVVEDPSSGYVGAVVAWQNGLVVLEDRKGKRKSFPIGPGFWVDGQPVNLCIPPRQGSASVNHTASGSIAGRAEPARVALPSRIYVEGRHDAELVEKIWGDDLRHVGVVVEYMGGIDDLVGIVAEFKPGPGYRLGVLVDHLVAGTKESRVADDVRRGGYGECVMITGHRFIDIWQAIKPQRIGCQEWPEVPMDEDFKLGTLKRLGLPHSTQADVGKAWQAMLARVRDWHDLDPRFNTEMEKLIDFVTCDHVDELGDEEMA</sequence>
<protein>
    <recommendedName>
        <fullName evidence="5">DUF3097 domain-containing protein</fullName>
    </recommendedName>
</protein>
<feature type="domain" description="DUF3097" evidence="1">
    <location>
        <begin position="128"/>
        <end position="293"/>
    </location>
</feature>
<evidence type="ECO:0000259" key="2">
    <source>
        <dbReference type="Pfam" id="PF22845"/>
    </source>
</evidence>
<dbReference type="Pfam" id="PF22845">
    <property type="entry name" value="DUF3097_N"/>
    <property type="match status" value="1"/>
</dbReference>
<reference evidence="3" key="1">
    <citation type="submission" date="2021-06" db="EMBL/GenBank/DDBJ databases">
        <title>Genome sequence of Cutibacterium modestum strain KB17-24694.</title>
        <authorList>
            <person name="Dekio I."/>
            <person name="Asahina A."/>
            <person name="Nishida M."/>
        </authorList>
    </citation>
    <scope>NUCLEOTIDE SEQUENCE</scope>
    <source>
        <strain evidence="3">KB17-24694</strain>
    </source>
</reference>
<evidence type="ECO:0008006" key="5">
    <source>
        <dbReference type="Google" id="ProtNLM"/>
    </source>
</evidence>
<name>A0AAD1KNZ5_9ACTN</name>
<dbReference type="Pfam" id="PF11296">
    <property type="entry name" value="DUF3097_C"/>
    <property type="match status" value="1"/>
</dbReference>
<dbReference type="Proteomes" id="UP000825072">
    <property type="component" value="Chromosome 1"/>
</dbReference>
<evidence type="ECO:0000313" key="3">
    <source>
        <dbReference type="EMBL" id="BCY25408.1"/>
    </source>
</evidence>
<dbReference type="AlphaFoldDB" id="A0AAD1KNZ5"/>
<evidence type="ECO:0000259" key="1">
    <source>
        <dbReference type="Pfam" id="PF11296"/>
    </source>
</evidence>
<evidence type="ECO:0000313" key="4">
    <source>
        <dbReference type="Proteomes" id="UP000825072"/>
    </source>
</evidence>
<dbReference type="InterPro" id="IPR053883">
    <property type="entry name" value="DUF3097_N"/>
</dbReference>
<organism evidence="3 4">
    <name type="scientific">Cutibacterium modestum</name>
    <dbReference type="NCBI Taxonomy" id="2559073"/>
    <lineage>
        <taxon>Bacteria</taxon>
        <taxon>Bacillati</taxon>
        <taxon>Actinomycetota</taxon>
        <taxon>Actinomycetes</taxon>
        <taxon>Propionibacteriales</taxon>
        <taxon>Propionibacteriaceae</taxon>
        <taxon>Cutibacterium</taxon>
    </lineage>
</organism>
<dbReference type="InterPro" id="IPR021447">
    <property type="entry name" value="DUF3097_C"/>
</dbReference>
<accession>A0AAD1KNZ5</accession>